<proteinExistence type="inferred from homology"/>
<dbReference type="Pfam" id="PF04303">
    <property type="entry name" value="PrpF"/>
    <property type="match status" value="1"/>
</dbReference>
<dbReference type="EMBL" id="LFJN01000058">
    <property type="protein sequence ID" value="KPI34508.1"/>
    <property type="molecule type" value="Genomic_DNA"/>
</dbReference>
<dbReference type="SUPFAM" id="SSF54506">
    <property type="entry name" value="Diaminopimelate epimerase-like"/>
    <property type="match status" value="1"/>
</dbReference>
<dbReference type="PANTHER" id="PTHR43709:SF2">
    <property type="entry name" value="DUF453 DOMAIN PROTEIN (AFU_ORTHOLOGUE AFUA_6G00360)"/>
    <property type="match status" value="1"/>
</dbReference>
<comment type="similarity">
    <text evidence="1">Belongs to the PrpF family.</text>
</comment>
<name>A0A0N0NHF7_9EURO</name>
<protein>
    <submittedName>
        <fullName evidence="4">Putative isomerase YraM</fullName>
    </submittedName>
</protein>
<dbReference type="Gene3D" id="3.10.310.10">
    <property type="entry name" value="Diaminopimelate Epimerase, Chain A, domain 1"/>
    <property type="match status" value="1"/>
</dbReference>
<dbReference type="OrthoDB" id="10267539at2759"/>
<dbReference type="InterPro" id="IPR007400">
    <property type="entry name" value="PrpF-like"/>
</dbReference>
<dbReference type="STRING" id="1664694.A0A0N0NHF7"/>
<organism evidence="4 5">
    <name type="scientific">Cyphellophora attinorum</name>
    <dbReference type="NCBI Taxonomy" id="1664694"/>
    <lineage>
        <taxon>Eukaryota</taxon>
        <taxon>Fungi</taxon>
        <taxon>Dikarya</taxon>
        <taxon>Ascomycota</taxon>
        <taxon>Pezizomycotina</taxon>
        <taxon>Eurotiomycetes</taxon>
        <taxon>Chaetothyriomycetidae</taxon>
        <taxon>Chaetothyriales</taxon>
        <taxon>Cyphellophoraceae</taxon>
        <taxon>Cyphellophora</taxon>
    </lineage>
</organism>
<dbReference type="AlphaFoldDB" id="A0A0N0NHF7"/>
<evidence type="ECO:0000256" key="2">
    <source>
        <dbReference type="ARBA" id="ARBA00023235"/>
    </source>
</evidence>
<dbReference type="RefSeq" id="XP_017994471.1">
    <property type="nucleotide sequence ID" value="XM_018139851.1"/>
</dbReference>
<dbReference type="GO" id="GO:0016853">
    <property type="term" value="F:isomerase activity"/>
    <property type="evidence" value="ECO:0007669"/>
    <property type="project" value="UniProtKB-KW"/>
</dbReference>
<evidence type="ECO:0000256" key="1">
    <source>
        <dbReference type="ARBA" id="ARBA00007673"/>
    </source>
</evidence>
<evidence type="ECO:0000256" key="3">
    <source>
        <dbReference type="SAM" id="MobiDB-lite"/>
    </source>
</evidence>
<comment type="caution">
    <text evidence="4">The sequence shown here is derived from an EMBL/GenBank/DDBJ whole genome shotgun (WGS) entry which is preliminary data.</text>
</comment>
<feature type="region of interest" description="Disordered" evidence="3">
    <location>
        <begin position="1"/>
        <end position="20"/>
    </location>
</feature>
<accession>A0A0N0NHF7</accession>
<sequence>MGSKNGDVRQLDGVGGATSTTSKVAVIKPSEQQGIDVEYTFIQVAIGKETLDFSGNCGNMASGVGPFAVEEGLVRAEPGATHVDVSILNTNTGKRIVETVEVDERVNTAKTAIMSVLA</sequence>
<feature type="compositionally biased region" description="Basic and acidic residues" evidence="3">
    <location>
        <begin position="1"/>
        <end position="10"/>
    </location>
</feature>
<dbReference type="Proteomes" id="UP000038010">
    <property type="component" value="Unassembled WGS sequence"/>
</dbReference>
<evidence type="ECO:0000313" key="4">
    <source>
        <dbReference type="EMBL" id="KPI34508.1"/>
    </source>
</evidence>
<reference evidence="4 5" key="1">
    <citation type="submission" date="2015-06" db="EMBL/GenBank/DDBJ databases">
        <title>Draft genome of the ant-associated black yeast Phialophora attae CBS 131958.</title>
        <authorList>
            <person name="Moreno L.F."/>
            <person name="Stielow B.J."/>
            <person name="de Hoog S."/>
            <person name="Vicente V.A."/>
            <person name="Weiss V.A."/>
            <person name="de Vries M."/>
            <person name="Cruz L.M."/>
            <person name="Souza E.M."/>
        </authorList>
    </citation>
    <scope>NUCLEOTIDE SEQUENCE [LARGE SCALE GENOMIC DNA]</scope>
    <source>
        <strain evidence="4 5">CBS 131958</strain>
    </source>
</reference>
<keyword evidence="5" id="KW-1185">Reference proteome</keyword>
<dbReference type="VEuPathDB" id="FungiDB:AB675_11037"/>
<gene>
    <name evidence="4" type="ORF">AB675_11037</name>
</gene>
<dbReference type="GeneID" id="28731731"/>
<keyword evidence="2 4" id="KW-0413">Isomerase</keyword>
<evidence type="ECO:0000313" key="5">
    <source>
        <dbReference type="Proteomes" id="UP000038010"/>
    </source>
</evidence>
<dbReference type="PANTHER" id="PTHR43709">
    <property type="entry name" value="ACONITATE ISOMERASE-RELATED"/>
    <property type="match status" value="1"/>
</dbReference>